<organism evidence="2 3">
    <name type="scientific">Modicisalibacter luteus</name>
    <dbReference type="NCBI Taxonomy" id="453962"/>
    <lineage>
        <taxon>Bacteria</taxon>
        <taxon>Pseudomonadati</taxon>
        <taxon>Pseudomonadota</taxon>
        <taxon>Gammaproteobacteria</taxon>
        <taxon>Oceanospirillales</taxon>
        <taxon>Halomonadaceae</taxon>
        <taxon>Modicisalibacter</taxon>
    </lineage>
</organism>
<sequence length="121" mass="13748">MSEAEQMLVGLGADQPHIQIQLRALAGLPSSEKLVQVQLQAPLMRANLFYEEPLPDGRVRRAMNLALPLFIPSKDGKLPHYNQPPPFPPKGRTRKVRSDERLKHDPFLPSLRIYRYKTIAA</sequence>
<gene>
    <name evidence="2" type="ORF">ACFOEI_12745</name>
</gene>
<comment type="caution">
    <text evidence="2">The sequence shown here is derived from an EMBL/GenBank/DDBJ whole genome shotgun (WGS) entry which is preliminary data.</text>
</comment>
<evidence type="ECO:0000256" key="1">
    <source>
        <dbReference type="SAM" id="MobiDB-lite"/>
    </source>
</evidence>
<proteinExistence type="predicted"/>
<protein>
    <submittedName>
        <fullName evidence="2">Uncharacterized protein</fullName>
    </submittedName>
</protein>
<feature type="region of interest" description="Disordered" evidence="1">
    <location>
        <begin position="76"/>
        <end position="101"/>
    </location>
</feature>
<dbReference type="RefSeq" id="WP_308428063.1">
    <property type="nucleotide sequence ID" value="NZ_BMXD01000017.1"/>
</dbReference>
<evidence type="ECO:0000313" key="2">
    <source>
        <dbReference type="EMBL" id="MFC3292928.1"/>
    </source>
</evidence>
<keyword evidence="3" id="KW-1185">Reference proteome</keyword>
<accession>A0ABV7M216</accession>
<reference evidence="3" key="1">
    <citation type="journal article" date="2019" name="Int. J. Syst. Evol. Microbiol.">
        <title>The Global Catalogue of Microorganisms (GCM) 10K type strain sequencing project: providing services to taxonomists for standard genome sequencing and annotation.</title>
        <authorList>
            <consortium name="The Broad Institute Genomics Platform"/>
            <consortium name="The Broad Institute Genome Sequencing Center for Infectious Disease"/>
            <person name="Wu L."/>
            <person name="Ma J."/>
        </authorList>
    </citation>
    <scope>NUCLEOTIDE SEQUENCE [LARGE SCALE GENOMIC DNA]</scope>
    <source>
        <strain evidence="3">KCTC 12847</strain>
    </source>
</reference>
<dbReference type="Proteomes" id="UP001595640">
    <property type="component" value="Unassembled WGS sequence"/>
</dbReference>
<dbReference type="EMBL" id="JBHRUH010000030">
    <property type="protein sequence ID" value="MFC3292928.1"/>
    <property type="molecule type" value="Genomic_DNA"/>
</dbReference>
<evidence type="ECO:0000313" key="3">
    <source>
        <dbReference type="Proteomes" id="UP001595640"/>
    </source>
</evidence>
<name>A0ABV7M216_9GAMM</name>